<keyword evidence="1" id="KW-0175">Coiled coil</keyword>
<evidence type="ECO:0000313" key="4">
    <source>
        <dbReference type="Proteomes" id="UP000660262"/>
    </source>
</evidence>
<feature type="compositionally biased region" description="Basic residues" evidence="2">
    <location>
        <begin position="41"/>
        <end position="54"/>
    </location>
</feature>
<feature type="coiled-coil region" evidence="1">
    <location>
        <begin position="439"/>
        <end position="473"/>
    </location>
</feature>
<dbReference type="AlphaFoldDB" id="A0A830H8M3"/>
<evidence type="ECO:0000256" key="1">
    <source>
        <dbReference type="SAM" id="Coils"/>
    </source>
</evidence>
<feature type="region of interest" description="Disordered" evidence="2">
    <location>
        <begin position="586"/>
        <end position="633"/>
    </location>
</feature>
<keyword evidence="4" id="KW-1185">Reference proteome</keyword>
<dbReference type="EMBL" id="BNJQ01000004">
    <property type="protein sequence ID" value="GHP02942.1"/>
    <property type="molecule type" value="Genomic_DNA"/>
</dbReference>
<feature type="region of interest" description="Disordered" evidence="2">
    <location>
        <begin position="1"/>
        <end position="115"/>
    </location>
</feature>
<feature type="compositionally biased region" description="Low complexity" evidence="2">
    <location>
        <begin position="591"/>
        <end position="604"/>
    </location>
</feature>
<gene>
    <name evidence="3" type="ORF">PPROV_000169700</name>
</gene>
<accession>A0A830H8M3</accession>
<evidence type="ECO:0000256" key="2">
    <source>
        <dbReference type="SAM" id="MobiDB-lite"/>
    </source>
</evidence>
<protein>
    <submittedName>
        <fullName evidence="3">Uncharacterized protein</fullName>
    </submittedName>
</protein>
<feature type="compositionally biased region" description="Low complexity" evidence="2">
    <location>
        <begin position="90"/>
        <end position="101"/>
    </location>
</feature>
<feature type="coiled-coil region" evidence="1">
    <location>
        <begin position="379"/>
        <end position="413"/>
    </location>
</feature>
<proteinExistence type="predicted"/>
<comment type="caution">
    <text evidence="3">The sequence shown here is derived from an EMBL/GenBank/DDBJ whole genome shotgun (WGS) entry which is preliminary data.</text>
</comment>
<feature type="compositionally biased region" description="Low complexity" evidence="2">
    <location>
        <begin position="613"/>
        <end position="633"/>
    </location>
</feature>
<dbReference type="Proteomes" id="UP000660262">
    <property type="component" value="Unassembled WGS sequence"/>
</dbReference>
<name>A0A830H8M3_9CHLO</name>
<sequence>MSTPSQPQPLSLYMRDSVAAGHNSRGRNSNDTSGGAGGQRLRGRTSHSPSRGHARGGGGQASRSASPAAFTGEFNLPSRAASTTPGLGGASRLRLYGSSSSGSGGGGMMRSASAEPPLMHDDIAGAEHAPATTSKRLRALPPTLPQLQAEASDLSGISFLADARAESRSPTKVSASKQRYGMPSLDDAGGDNFSDLLLPPPVSLGDLESRTRGELNIVNPTAVPRVRHSDSSVPDALSWHVTFSDGVFGFKPRPSGRSNVFHVERWLKAKVSEAQQEKLQAEQERTRDATAYGEIEGWRMREPERTYLKRVHRLYGTAHEELVRQVSSHCVERATLLTSIWHGIAAIHARLCDQEVYASDVVGSLLTRYSDNETEMEDIRRKQAELRLKANTADALERQVREMQSSMDLLVMERDSLRNTVKLQEDEHSRSLVVLRKEIDDGQMQRVSLQVEVDKLREQIKNLDTRRQSMMQRRRSSIAAPAGSVLQLQQESLEEEISTMTPRPQFDMQLLPNHLRDPGEKDEGGDERLTVGENMTLRRVHALEAQLREQQERAKKLDAKARMLDGSPPMSKAAANLLGKIIETRGREGAAAEAGASEPNSEASSPEKRQLTAEEASAAAMEAADTVAASREA</sequence>
<organism evidence="3 4">
    <name type="scientific">Pycnococcus provasolii</name>
    <dbReference type="NCBI Taxonomy" id="41880"/>
    <lineage>
        <taxon>Eukaryota</taxon>
        <taxon>Viridiplantae</taxon>
        <taxon>Chlorophyta</taxon>
        <taxon>Pseudoscourfieldiophyceae</taxon>
        <taxon>Pseudoscourfieldiales</taxon>
        <taxon>Pycnococcaceae</taxon>
        <taxon>Pycnococcus</taxon>
    </lineage>
</organism>
<evidence type="ECO:0000313" key="3">
    <source>
        <dbReference type="EMBL" id="GHP02942.1"/>
    </source>
</evidence>
<reference evidence="3" key="1">
    <citation type="submission" date="2020-10" db="EMBL/GenBank/DDBJ databases">
        <title>Unveiling of a novel bifunctional photoreceptor, Dualchrome1, isolated from a cosmopolitan green alga.</title>
        <authorList>
            <person name="Suzuki S."/>
            <person name="Kawachi M."/>
        </authorList>
    </citation>
    <scope>NUCLEOTIDE SEQUENCE</scope>
    <source>
        <strain evidence="3">NIES 2893</strain>
    </source>
</reference>